<reference evidence="2 3" key="1">
    <citation type="journal article" date="2020" name="Mol. Biol. Evol.">
        <title>Distinct Expression and Methylation Patterns for Genes with Different Fates following a Single Whole-Genome Duplication in Flowering Plants.</title>
        <authorList>
            <person name="Shi T."/>
            <person name="Rahmani R.S."/>
            <person name="Gugger P.F."/>
            <person name="Wang M."/>
            <person name="Li H."/>
            <person name="Zhang Y."/>
            <person name="Li Z."/>
            <person name="Wang Q."/>
            <person name="Van de Peer Y."/>
            <person name="Marchal K."/>
            <person name="Chen J."/>
        </authorList>
    </citation>
    <scope>NUCLEOTIDE SEQUENCE [LARGE SCALE GENOMIC DNA]</scope>
    <source>
        <tissue evidence="2">Leaf</tissue>
    </source>
</reference>
<comment type="caution">
    <text evidence="2">The sequence shown here is derived from an EMBL/GenBank/DDBJ whole genome shotgun (WGS) entry which is preliminary data.</text>
</comment>
<name>A0A822YPY8_NELNU</name>
<evidence type="ECO:0000313" key="3">
    <source>
        <dbReference type="Proteomes" id="UP000607653"/>
    </source>
</evidence>
<protein>
    <submittedName>
        <fullName evidence="2">Uncharacterized protein</fullName>
    </submittedName>
</protein>
<gene>
    <name evidence="2" type="ORF">HUJ06_012260</name>
</gene>
<keyword evidence="1" id="KW-0812">Transmembrane</keyword>
<keyword evidence="1" id="KW-0472">Membrane</keyword>
<feature type="transmembrane region" description="Helical" evidence="1">
    <location>
        <begin position="6"/>
        <end position="30"/>
    </location>
</feature>
<sequence>MSCTDLGIEVFFECLLEFVIHLLGIVRGVLENKHRKRFCGGELKVYKSTHDAISLKLCKKDAEMQTNHRC</sequence>
<evidence type="ECO:0000313" key="2">
    <source>
        <dbReference type="EMBL" id="DAD33409.1"/>
    </source>
</evidence>
<accession>A0A822YPY8</accession>
<dbReference type="EMBL" id="DUZY01000003">
    <property type="protein sequence ID" value="DAD33409.1"/>
    <property type="molecule type" value="Genomic_DNA"/>
</dbReference>
<dbReference type="Proteomes" id="UP000607653">
    <property type="component" value="Unassembled WGS sequence"/>
</dbReference>
<organism evidence="2 3">
    <name type="scientific">Nelumbo nucifera</name>
    <name type="common">Sacred lotus</name>
    <dbReference type="NCBI Taxonomy" id="4432"/>
    <lineage>
        <taxon>Eukaryota</taxon>
        <taxon>Viridiplantae</taxon>
        <taxon>Streptophyta</taxon>
        <taxon>Embryophyta</taxon>
        <taxon>Tracheophyta</taxon>
        <taxon>Spermatophyta</taxon>
        <taxon>Magnoliopsida</taxon>
        <taxon>Proteales</taxon>
        <taxon>Nelumbonaceae</taxon>
        <taxon>Nelumbo</taxon>
    </lineage>
</organism>
<proteinExistence type="predicted"/>
<keyword evidence="1" id="KW-1133">Transmembrane helix</keyword>
<evidence type="ECO:0000256" key="1">
    <source>
        <dbReference type="SAM" id="Phobius"/>
    </source>
</evidence>
<keyword evidence="3" id="KW-1185">Reference proteome</keyword>
<dbReference type="AlphaFoldDB" id="A0A822YPY8"/>